<dbReference type="Gene3D" id="2.40.10.10">
    <property type="entry name" value="Trypsin-like serine proteases"/>
    <property type="match status" value="1"/>
</dbReference>
<dbReference type="AlphaFoldDB" id="A0A182ECT1"/>
<dbReference type="SMART" id="SM00020">
    <property type="entry name" value="Tryp_SPc"/>
    <property type="match status" value="1"/>
</dbReference>
<dbReference type="InterPro" id="IPR043504">
    <property type="entry name" value="Peptidase_S1_PA_chymotrypsin"/>
</dbReference>
<dbReference type="GO" id="GO:0004252">
    <property type="term" value="F:serine-type endopeptidase activity"/>
    <property type="evidence" value="ECO:0007669"/>
    <property type="project" value="InterPro"/>
</dbReference>
<dbReference type="PROSITE" id="PS50240">
    <property type="entry name" value="TRYPSIN_DOM"/>
    <property type="match status" value="1"/>
</dbReference>
<evidence type="ECO:0000259" key="1">
    <source>
        <dbReference type="PROSITE" id="PS50240"/>
    </source>
</evidence>
<evidence type="ECO:0000313" key="2">
    <source>
        <dbReference type="EMBL" id="VDK79880.1"/>
    </source>
</evidence>
<reference evidence="4" key="1">
    <citation type="submission" date="2016-06" db="UniProtKB">
        <authorList>
            <consortium name="WormBaseParasite"/>
        </authorList>
    </citation>
    <scope>IDENTIFICATION</scope>
</reference>
<dbReference type="WBParaSite" id="nOo.2.0.1.t05877-RA">
    <property type="protein sequence ID" value="nOo.2.0.1.t05877-RA"/>
    <property type="gene ID" value="nOo.2.0.1.g05877"/>
</dbReference>
<gene>
    <name evidence="2" type="ORF">NOO_LOCUS5877</name>
</gene>
<dbReference type="InterPro" id="IPR009003">
    <property type="entry name" value="Peptidase_S1_PA"/>
</dbReference>
<accession>A0A182ECT1</accession>
<proteinExistence type="predicted"/>
<sequence>MKSNKQTGLCAVNIDPIIVNKFQIFLLFLLANSLFQQNVLAKLRFAYISVTKEPKVRQIKPWENKLLATICGKASFHGILNHPWAVSVALNGTNKLGGVIISPFHILTAAHPFVKFNGYSFIPCKTNTYRTITELLNRKILFGGKCIRGITDKMANHRICKKADVLDNRIRTIIIDNDFVSENCTKGHDWAIIEVEQPFIFTDKVRPICLPLKNEKLQNILMIFGWGRQHFFDDGSPLIHETPMQLDENCRASWSDKMPTEVDDYICMKSLNPKHYDTPRICYGDSGSGMQQINDKGIATVVGITSYGLNGCPPNELARFTRVDCYLDEICQITGVCYTIQNLTIFQ</sequence>
<dbReference type="EMBL" id="UYRW01001682">
    <property type="protein sequence ID" value="VDK79880.1"/>
    <property type="molecule type" value="Genomic_DNA"/>
</dbReference>
<dbReference type="InterPro" id="IPR051333">
    <property type="entry name" value="CLIP_Serine_Protease"/>
</dbReference>
<dbReference type="InterPro" id="IPR001254">
    <property type="entry name" value="Trypsin_dom"/>
</dbReference>
<evidence type="ECO:0000313" key="4">
    <source>
        <dbReference type="WBParaSite" id="nOo.2.0.1.t05877-RA"/>
    </source>
</evidence>
<dbReference type="Pfam" id="PF00089">
    <property type="entry name" value="Trypsin"/>
    <property type="match status" value="1"/>
</dbReference>
<protein>
    <submittedName>
        <fullName evidence="4">Peptidase S1 domain-containing protein</fullName>
    </submittedName>
</protein>
<feature type="domain" description="Peptidase S1" evidence="1">
    <location>
        <begin position="70"/>
        <end position="335"/>
    </location>
</feature>
<dbReference type="GO" id="GO:0006508">
    <property type="term" value="P:proteolysis"/>
    <property type="evidence" value="ECO:0007669"/>
    <property type="project" value="InterPro"/>
</dbReference>
<dbReference type="PANTHER" id="PTHR24260:SF106">
    <property type="entry name" value="PEPTIDASE S1 DOMAIN-CONTAINING PROTEIN"/>
    <property type="match status" value="1"/>
</dbReference>
<reference evidence="2 3" key="2">
    <citation type="submission" date="2018-08" db="EMBL/GenBank/DDBJ databases">
        <authorList>
            <person name="Laetsch R D."/>
            <person name="Stevens L."/>
            <person name="Kumar S."/>
            <person name="Blaxter L. M."/>
        </authorList>
    </citation>
    <scope>NUCLEOTIDE SEQUENCE [LARGE SCALE GENOMIC DNA]</scope>
</reference>
<dbReference type="STRING" id="42157.A0A182ECT1"/>
<dbReference type="SUPFAM" id="SSF50494">
    <property type="entry name" value="Trypsin-like serine proteases"/>
    <property type="match status" value="1"/>
</dbReference>
<evidence type="ECO:0000313" key="3">
    <source>
        <dbReference type="Proteomes" id="UP000271087"/>
    </source>
</evidence>
<dbReference type="Proteomes" id="UP000271087">
    <property type="component" value="Unassembled WGS sequence"/>
</dbReference>
<dbReference type="PANTHER" id="PTHR24260">
    <property type="match status" value="1"/>
</dbReference>
<dbReference type="OrthoDB" id="6380398at2759"/>
<keyword evidence="3" id="KW-1185">Reference proteome</keyword>
<name>A0A182ECT1_ONCOC</name>
<organism evidence="4">
    <name type="scientific">Onchocerca ochengi</name>
    <name type="common">Filarial nematode worm</name>
    <dbReference type="NCBI Taxonomy" id="42157"/>
    <lineage>
        <taxon>Eukaryota</taxon>
        <taxon>Metazoa</taxon>
        <taxon>Ecdysozoa</taxon>
        <taxon>Nematoda</taxon>
        <taxon>Chromadorea</taxon>
        <taxon>Rhabditida</taxon>
        <taxon>Spirurina</taxon>
        <taxon>Spiruromorpha</taxon>
        <taxon>Filarioidea</taxon>
        <taxon>Onchocercidae</taxon>
        <taxon>Onchocerca</taxon>
    </lineage>
</organism>